<feature type="compositionally biased region" description="Low complexity" evidence="1">
    <location>
        <begin position="1"/>
        <end position="22"/>
    </location>
</feature>
<gene>
    <name evidence="2" type="ORF">EVG20_g9069</name>
</gene>
<sequence>MGRTISGGTARARAAQGANGSQKAKAAAGNNSNRAVDPSKSLMSKSKEDELRHRVYTRQQAEMDKKAMEKRHAGASKSTPKAPGMAAQAGAGRKATK</sequence>
<dbReference type="Proteomes" id="UP000298327">
    <property type="component" value="Unassembled WGS sequence"/>
</dbReference>
<evidence type="ECO:0000256" key="1">
    <source>
        <dbReference type="SAM" id="MobiDB-lite"/>
    </source>
</evidence>
<evidence type="ECO:0000313" key="2">
    <source>
        <dbReference type="EMBL" id="TFY56084.1"/>
    </source>
</evidence>
<feature type="region of interest" description="Disordered" evidence="1">
    <location>
        <begin position="1"/>
        <end position="97"/>
    </location>
</feature>
<dbReference type="EMBL" id="SEOQ01000858">
    <property type="protein sequence ID" value="TFY56084.1"/>
    <property type="molecule type" value="Genomic_DNA"/>
</dbReference>
<proteinExistence type="predicted"/>
<evidence type="ECO:0000313" key="3">
    <source>
        <dbReference type="Proteomes" id="UP000298327"/>
    </source>
</evidence>
<dbReference type="AlphaFoldDB" id="A0A4Y9Y0S4"/>
<comment type="caution">
    <text evidence="2">The sequence shown here is derived from an EMBL/GenBank/DDBJ whole genome shotgun (WGS) entry which is preliminary data.</text>
</comment>
<accession>A0A4Y9Y0S4</accession>
<protein>
    <submittedName>
        <fullName evidence="2">Uncharacterized protein</fullName>
    </submittedName>
</protein>
<keyword evidence="3" id="KW-1185">Reference proteome</keyword>
<organism evidence="2 3">
    <name type="scientific">Dentipellis fragilis</name>
    <dbReference type="NCBI Taxonomy" id="205917"/>
    <lineage>
        <taxon>Eukaryota</taxon>
        <taxon>Fungi</taxon>
        <taxon>Dikarya</taxon>
        <taxon>Basidiomycota</taxon>
        <taxon>Agaricomycotina</taxon>
        <taxon>Agaricomycetes</taxon>
        <taxon>Russulales</taxon>
        <taxon>Hericiaceae</taxon>
        <taxon>Dentipellis</taxon>
    </lineage>
</organism>
<name>A0A4Y9Y0S4_9AGAM</name>
<feature type="compositionally biased region" description="Basic and acidic residues" evidence="1">
    <location>
        <begin position="61"/>
        <end position="72"/>
    </location>
</feature>
<reference evidence="2 3" key="1">
    <citation type="submission" date="2019-02" db="EMBL/GenBank/DDBJ databases">
        <title>Genome sequencing of the rare red list fungi Dentipellis fragilis.</title>
        <authorList>
            <person name="Buettner E."/>
            <person name="Kellner H."/>
        </authorList>
    </citation>
    <scope>NUCLEOTIDE SEQUENCE [LARGE SCALE GENOMIC DNA]</scope>
    <source>
        <strain evidence="2 3">DSM 105465</strain>
    </source>
</reference>